<evidence type="ECO:0000313" key="2">
    <source>
        <dbReference type="Proteomes" id="UP000265520"/>
    </source>
</evidence>
<sequence>MLYLRSPGEDHDVA</sequence>
<comment type="caution">
    <text evidence="1">The sequence shown here is derived from an EMBL/GenBank/DDBJ whole genome shotgun (WGS) entry which is preliminary data.</text>
</comment>
<name>A0A392VU63_9FABA</name>
<dbReference type="Proteomes" id="UP000265520">
    <property type="component" value="Unassembled WGS sequence"/>
</dbReference>
<organism evidence="1 2">
    <name type="scientific">Trifolium medium</name>
    <dbReference type="NCBI Taxonomy" id="97028"/>
    <lineage>
        <taxon>Eukaryota</taxon>
        <taxon>Viridiplantae</taxon>
        <taxon>Streptophyta</taxon>
        <taxon>Embryophyta</taxon>
        <taxon>Tracheophyta</taxon>
        <taxon>Spermatophyta</taxon>
        <taxon>Magnoliopsida</taxon>
        <taxon>eudicotyledons</taxon>
        <taxon>Gunneridae</taxon>
        <taxon>Pentapetalae</taxon>
        <taxon>rosids</taxon>
        <taxon>fabids</taxon>
        <taxon>Fabales</taxon>
        <taxon>Fabaceae</taxon>
        <taxon>Papilionoideae</taxon>
        <taxon>50 kb inversion clade</taxon>
        <taxon>NPAAA clade</taxon>
        <taxon>Hologalegina</taxon>
        <taxon>IRL clade</taxon>
        <taxon>Trifolieae</taxon>
        <taxon>Trifolium</taxon>
    </lineage>
</organism>
<accession>A0A392VU63</accession>
<feature type="non-terminal residue" evidence="1">
    <location>
        <position position="14"/>
    </location>
</feature>
<evidence type="ECO:0000313" key="1">
    <source>
        <dbReference type="EMBL" id="MCI90511.1"/>
    </source>
</evidence>
<dbReference type="EMBL" id="LXQA011246620">
    <property type="protein sequence ID" value="MCI90511.1"/>
    <property type="molecule type" value="Genomic_DNA"/>
</dbReference>
<proteinExistence type="predicted"/>
<keyword evidence="2" id="KW-1185">Reference proteome</keyword>
<protein>
    <submittedName>
        <fullName evidence="1">Uncharacterized protein</fullName>
    </submittedName>
</protein>
<reference evidence="1 2" key="1">
    <citation type="journal article" date="2018" name="Front. Plant Sci.">
        <title>Red Clover (Trifolium pratense) and Zigzag Clover (T. medium) - A Picture of Genomic Similarities and Differences.</title>
        <authorList>
            <person name="Dluhosova J."/>
            <person name="Istvanek J."/>
            <person name="Nedelnik J."/>
            <person name="Repkova J."/>
        </authorList>
    </citation>
    <scope>NUCLEOTIDE SEQUENCE [LARGE SCALE GENOMIC DNA]</scope>
    <source>
        <strain evidence="2">cv. 10/8</strain>
        <tissue evidence="1">Leaf</tissue>
    </source>
</reference>